<evidence type="ECO:0000259" key="4">
    <source>
        <dbReference type="Pfam" id="PF00248"/>
    </source>
</evidence>
<dbReference type="PANTHER" id="PTHR43150">
    <property type="entry name" value="HYPERKINETIC, ISOFORM M"/>
    <property type="match status" value="1"/>
</dbReference>
<name>A0A7V5H463_CALAY</name>
<dbReference type="InterPro" id="IPR023210">
    <property type="entry name" value="NADP_OxRdtase_dom"/>
</dbReference>
<dbReference type="EMBL" id="DRTD01000528">
    <property type="protein sequence ID" value="HHE55539.1"/>
    <property type="molecule type" value="Genomic_DNA"/>
</dbReference>
<evidence type="ECO:0000256" key="1">
    <source>
        <dbReference type="ARBA" id="ARBA00006515"/>
    </source>
</evidence>
<dbReference type="Pfam" id="PF00248">
    <property type="entry name" value="Aldo_ket_red"/>
    <property type="match status" value="1"/>
</dbReference>
<comment type="similarity">
    <text evidence="1">Belongs to the shaker potassium channel beta subunit family.</text>
</comment>
<dbReference type="GO" id="GO:0016491">
    <property type="term" value="F:oxidoreductase activity"/>
    <property type="evidence" value="ECO:0007669"/>
    <property type="project" value="UniProtKB-KW"/>
</dbReference>
<dbReference type="AlphaFoldDB" id="A0A7V5H463"/>
<accession>A0A7V5H463</accession>
<dbReference type="InterPro" id="IPR036812">
    <property type="entry name" value="NAD(P)_OxRdtase_dom_sf"/>
</dbReference>
<dbReference type="GO" id="GO:0051596">
    <property type="term" value="P:methylglyoxal catabolic process"/>
    <property type="evidence" value="ECO:0007669"/>
    <property type="project" value="TreeGrafter"/>
</dbReference>
<evidence type="ECO:0000313" key="5">
    <source>
        <dbReference type="EMBL" id="HHE55539.1"/>
    </source>
</evidence>
<organism evidence="5">
    <name type="scientific">Caldithrix abyssi</name>
    <dbReference type="NCBI Taxonomy" id="187145"/>
    <lineage>
        <taxon>Bacteria</taxon>
        <taxon>Pseudomonadati</taxon>
        <taxon>Calditrichota</taxon>
        <taxon>Calditrichia</taxon>
        <taxon>Calditrichales</taxon>
        <taxon>Calditrichaceae</taxon>
        <taxon>Caldithrix</taxon>
    </lineage>
</organism>
<dbReference type="SUPFAM" id="SSF51430">
    <property type="entry name" value="NAD(P)-linked oxidoreductase"/>
    <property type="match status" value="1"/>
</dbReference>
<dbReference type="Gene3D" id="3.20.20.100">
    <property type="entry name" value="NADP-dependent oxidoreductase domain"/>
    <property type="match status" value="1"/>
</dbReference>
<keyword evidence="2" id="KW-0521">NADP</keyword>
<feature type="non-terminal residue" evidence="5">
    <location>
        <position position="73"/>
    </location>
</feature>
<gene>
    <name evidence="5" type="ORF">ENL21_07135</name>
</gene>
<dbReference type="PANTHER" id="PTHR43150:SF4">
    <property type="entry name" value="L-GLYCERALDEHYDE 3-PHOSPHATE REDUCTASE"/>
    <property type="match status" value="1"/>
</dbReference>
<reference evidence="5" key="1">
    <citation type="journal article" date="2020" name="mSystems">
        <title>Genome- and Community-Level Interaction Insights into Carbon Utilization and Element Cycling Functions of Hydrothermarchaeota in Hydrothermal Sediment.</title>
        <authorList>
            <person name="Zhou Z."/>
            <person name="Liu Y."/>
            <person name="Xu W."/>
            <person name="Pan J."/>
            <person name="Luo Z.H."/>
            <person name="Li M."/>
        </authorList>
    </citation>
    <scope>NUCLEOTIDE SEQUENCE [LARGE SCALE GENOMIC DNA]</scope>
    <source>
        <strain evidence="5">HyVt-76</strain>
    </source>
</reference>
<dbReference type="Proteomes" id="UP000886111">
    <property type="component" value="Unassembled WGS sequence"/>
</dbReference>
<protein>
    <submittedName>
        <fullName evidence="5">L-glyceraldehyde 3-phosphate reductase</fullName>
    </submittedName>
</protein>
<feature type="domain" description="NADP-dependent oxidoreductase" evidence="4">
    <location>
        <begin position="28"/>
        <end position="67"/>
    </location>
</feature>
<dbReference type="InterPro" id="IPR005399">
    <property type="entry name" value="K_chnl_volt-dep_bsu_KCNAB-rel"/>
</dbReference>
<proteinExistence type="inferred from homology"/>
<sequence>MDYLPAKTRYDSMIYRRSGRSGLKLPAVSLGLWHNFGCVDVFENARQMIHHAFDLGITHFDLANNYGPPPGSA</sequence>
<keyword evidence="3" id="KW-0560">Oxidoreductase</keyword>
<comment type="caution">
    <text evidence="5">The sequence shown here is derived from an EMBL/GenBank/DDBJ whole genome shotgun (WGS) entry which is preliminary data.</text>
</comment>
<evidence type="ECO:0000256" key="3">
    <source>
        <dbReference type="ARBA" id="ARBA00023002"/>
    </source>
</evidence>
<evidence type="ECO:0000256" key="2">
    <source>
        <dbReference type="ARBA" id="ARBA00022857"/>
    </source>
</evidence>